<evidence type="ECO:0000259" key="1">
    <source>
        <dbReference type="PROSITE" id="PS50093"/>
    </source>
</evidence>
<evidence type="ECO:0000313" key="3">
    <source>
        <dbReference type="Proteomes" id="UP000236654"/>
    </source>
</evidence>
<feature type="non-terminal residue" evidence="2">
    <location>
        <position position="1"/>
    </location>
</feature>
<gene>
    <name evidence="2" type="ORF">CW751_14970</name>
</gene>
<dbReference type="CDD" id="cd00146">
    <property type="entry name" value="PKD"/>
    <property type="match status" value="3"/>
</dbReference>
<dbReference type="InterPro" id="IPR000601">
    <property type="entry name" value="PKD_dom"/>
</dbReference>
<comment type="caution">
    <text evidence="2">The sequence shown here is derived from an EMBL/GenBank/DDBJ whole genome shotgun (WGS) entry which is preliminary data.</text>
</comment>
<dbReference type="PROSITE" id="PS50093">
    <property type="entry name" value="PKD"/>
    <property type="match status" value="3"/>
</dbReference>
<feature type="non-terminal residue" evidence="2">
    <location>
        <position position="710"/>
    </location>
</feature>
<evidence type="ECO:0000313" key="2">
    <source>
        <dbReference type="EMBL" id="PKR79467.1"/>
    </source>
</evidence>
<dbReference type="Pfam" id="PF18911">
    <property type="entry name" value="PKD_4"/>
    <property type="match status" value="4"/>
</dbReference>
<dbReference type="SMART" id="SM00089">
    <property type="entry name" value="PKD"/>
    <property type="match status" value="4"/>
</dbReference>
<dbReference type="InterPro" id="IPR035986">
    <property type="entry name" value="PKD_dom_sf"/>
</dbReference>
<protein>
    <recommendedName>
        <fullName evidence="1">PKD domain-containing protein</fullName>
    </recommendedName>
</protein>
<dbReference type="InterPro" id="IPR013783">
    <property type="entry name" value="Ig-like_fold"/>
</dbReference>
<dbReference type="InterPro" id="IPR022409">
    <property type="entry name" value="PKD/Chitinase_dom"/>
</dbReference>
<dbReference type="Proteomes" id="UP000236654">
    <property type="component" value="Unassembled WGS sequence"/>
</dbReference>
<feature type="domain" description="PKD" evidence="1">
    <location>
        <begin position="594"/>
        <end position="656"/>
    </location>
</feature>
<dbReference type="AlphaFoldDB" id="A0A2I0QYS8"/>
<feature type="domain" description="PKD" evidence="1">
    <location>
        <begin position="171"/>
        <end position="208"/>
    </location>
</feature>
<reference evidence="2 3" key="1">
    <citation type="submission" date="2017-12" db="EMBL/GenBank/DDBJ databases">
        <title>The draft genome sequence of Brumimicrobium saltpan LHR20.</title>
        <authorList>
            <person name="Do Z.-J."/>
            <person name="Luo H.-R."/>
        </authorList>
    </citation>
    <scope>NUCLEOTIDE SEQUENCE [LARGE SCALE GENOMIC DNA]</scope>
    <source>
        <strain evidence="2 3">LHR20</strain>
    </source>
</reference>
<dbReference type="OrthoDB" id="9805017at2"/>
<organism evidence="2 3">
    <name type="scientific">Brumimicrobium salinarum</name>
    <dbReference type="NCBI Taxonomy" id="2058658"/>
    <lineage>
        <taxon>Bacteria</taxon>
        <taxon>Pseudomonadati</taxon>
        <taxon>Bacteroidota</taxon>
        <taxon>Flavobacteriia</taxon>
        <taxon>Flavobacteriales</taxon>
        <taxon>Crocinitomicaceae</taxon>
        <taxon>Brumimicrobium</taxon>
    </lineage>
</organism>
<proteinExistence type="predicted"/>
<accession>A0A2I0QYS8</accession>
<dbReference type="EMBL" id="PJNI01000039">
    <property type="protein sequence ID" value="PKR79467.1"/>
    <property type="molecule type" value="Genomic_DNA"/>
</dbReference>
<keyword evidence="3" id="KW-1185">Reference proteome</keyword>
<dbReference type="SUPFAM" id="SSF49299">
    <property type="entry name" value="PKD domain"/>
    <property type="match status" value="4"/>
</dbReference>
<sequence>TLNAGEHYQFANNLYNLITSSLPVTVMQYAEGVSCGGPGDPFQVLLYPIEQSLESITFNAFQTPLVNDFWINILVETVDVPNVVLDGTNIAVSFSPFPSDPSYSYARVNVTQGDHTLNTPGGSLATVYGWGNAESFGYCAGAALKDLTNDFAIISSPTCTDDVIQFEAIPDPSTSGFSWDYGDGSPTQTGINSTHNFANAGTFDVTLTKHKTGACDVQIVKPVDIFELPIDITQPDTAVCIGSTIDLNIPVSDTFVVERINDCGDITYNRIHIQYDSIYWSTGDVGRNIQVTPTSDTMIYAYGEQFGSICRAVDSVFIEVIEPLADFAFNDACQTDSICLTDQSTSSAPYNISRYSIDGNLLVNNELDYCFLNNVPGNYDIELFIETDIGCKDSITKTVEVFSQPDADFDFVNACDQESIQFQSTAVPNIGSIIDYQWDIDTDGTTDYSVANFGHTYTQDGLFDVEHIVINSHGCSDTIVKEISVYALPNAVFTVDAVCEDTTTTFTNTSNVNPVDADVITNYEWTFGDGNSSSLENPNHDYLTENIYNAKLLVITNHGCRDSVTHPVSVFPQPSVGFTATNACLGFENVFDDETTISNAYTTNTLTTWEWSFDDGNGSVNQNTNHLYSGSGIYNVQLIVGTDNGCVDSITQQVEVYNQPTADFNFTNACDHEDVEMVSTANSNGGTIDHYFWDIDNNGNVDYTINPAAH</sequence>
<dbReference type="Pfam" id="PF17517">
    <property type="entry name" value="IgGFc_binding"/>
    <property type="match status" value="1"/>
</dbReference>
<name>A0A2I0QYS8_9FLAO</name>
<feature type="domain" description="PKD" evidence="1">
    <location>
        <begin position="503"/>
        <end position="570"/>
    </location>
</feature>
<dbReference type="Gene3D" id="2.60.40.10">
    <property type="entry name" value="Immunoglobulins"/>
    <property type="match status" value="4"/>
</dbReference>
<dbReference type="InterPro" id="IPR035234">
    <property type="entry name" value="IgGFc-bd_N"/>
</dbReference>